<evidence type="ECO:0000256" key="1">
    <source>
        <dbReference type="ARBA" id="ARBA00005417"/>
    </source>
</evidence>
<dbReference type="PANTHER" id="PTHR43776:SF7">
    <property type="entry name" value="D,D-DIPEPTIDE TRANSPORT ATP-BINDING PROTEIN DDPF-RELATED"/>
    <property type="match status" value="1"/>
</dbReference>
<dbReference type="InterPro" id="IPR017871">
    <property type="entry name" value="ABC_transporter-like_CS"/>
</dbReference>
<sequence length="602" mass="64262">MTRTAHPTAADIAAPDPGTPVLAVEDLSVAYTGRTTETRVLHGVSLTVDPGEVVAVVGESGSGKSTTAQSVIGLLPGNGRVLGGRILLNGTDITAWGERRMEAVRGARIGLVPQDPGDSLNPVKRIGDTLAEALDIHRWGDRRRVRARVLELLERVGIPDPVRRARQYPHELSGGMRQRVLIAAAIALRPDLVIADEATSALDVTVQRTVLDLLDDLRREDGTAVLLVTHDLAVAADRADRVVVLKDGRVRESGPTATVLTRPADDYTRTLLADAPSLTAAGRSRAPAATDGRTGIHAPSRTDAGPTPAPAASQLRPAIDVRDLVQDFGSRRDPFRAVDGVSFTVAPGTTHALVGESGSGKTTTARVVMGLTRPTSGHVTVAGRDLAGLSRRDLRELRRNLQLVYQNPYGSLDPRRSVRDIVAEPLRNHGIGDRGARAATVEEFLDRVALPGHLRGHRPRELSGGQRQRVAIARALVLRPDVVVLDEPVSALDVTVQARILDLLERLQDELGTTYLFISHDLAVVRRLAHTVTVMTRGRAVESGPVGDVFSAPRHDYTRALIDAIPGHQAATGSVRHAPAPTGPTGPRAPQGEPVRSDGKVR</sequence>
<name>A0ABV8FNF1_9ACTN</name>
<evidence type="ECO:0000259" key="6">
    <source>
        <dbReference type="PROSITE" id="PS50893"/>
    </source>
</evidence>
<dbReference type="RefSeq" id="WP_378533489.1">
    <property type="nucleotide sequence ID" value="NZ_JBHSBH010000008.1"/>
</dbReference>
<dbReference type="SMART" id="SM00382">
    <property type="entry name" value="AAA"/>
    <property type="match status" value="2"/>
</dbReference>
<dbReference type="Pfam" id="PF08352">
    <property type="entry name" value="oligo_HPY"/>
    <property type="match status" value="2"/>
</dbReference>
<feature type="region of interest" description="Disordered" evidence="5">
    <location>
        <begin position="571"/>
        <end position="602"/>
    </location>
</feature>
<dbReference type="GO" id="GO:0005524">
    <property type="term" value="F:ATP binding"/>
    <property type="evidence" value="ECO:0007669"/>
    <property type="project" value="UniProtKB-KW"/>
</dbReference>
<dbReference type="PANTHER" id="PTHR43776">
    <property type="entry name" value="TRANSPORT ATP-BINDING PROTEIN"/>
    <property type="match status" value="1"/>
</dbReference>
<proteinExistence type="inferred from homology"/>
<feature type="region of interest" description="Disordered" evidence="5">
    <location>
        <begin position="278"/>
        <end position="316"/>
    </location>
</feature>
<feature type="domain" description="ABC transporter" evidence="6">
    <location>
        <begin position="22"/>
        <end position="272"/>
    </location>
</feature>
<organism evidence="7 8">
    <name type="scientific">Nocardiopsis sediminis</name>
    <dbReference type="NCBI Taxonomy" id="1778267"/>
    <lineage>
        <taxon>Bacteria</taxon>
        <taxon>Bacillati</taxon>
        <taxon>Actinomycetota</taxon>
        <taxon>Actinomycetes</taxon>
        <taxon>Streptosporangiales</taxon>
        <taxon>Nocardiopsidaceae</taxon>
        <taxon>Nocardiopsis</taxon>
    </lineage>
</organism>
<evidence type="ECO:0000256" key="2">
    <source>
        <dbReference type="ARBA" id="ARBA00022448"/>
    </source>
</evidence>
<dbReference type="InterPro" id="IPR003593">
    <property type="entry name" value="AAA+_ATPase"/>
</dbReference>
<dbReference type="SUPFAM" id="SSF52540">
    <property type="entry name" value="P-loop containing nucleoside triphosphate hydrolases"/>
    <property type="match status" value="2"/>
</dbReference>
<dbReference type="Proteomes" id="UP001595847">
    <property type="component" value="Unassembled WGS sequence"/>
</dbReference>
<dbReference type="NCBIfam" id="NF008453">
    <property type="entry name" value="PRK11308.1"/>
    <property type="match status" value="2"/>
</dbReference>
<comment type="similarity">
    <text evidence="1">Belongs to the ABC transporter superfamily.</text>
</comment>
<keyword evidence="8" id="KW-1185">Reference proteome</keyword>
<dbReference type="CDD" id="cd03257">
    <property type="entry name" value="ABC_NikE_OppD_transporters"/>
    <property type="match status" value="2"/>
</dbReference>
<feature type="compositionally biased region" description="Low complexity" evidence="5">
    <location>
        <begin position="578"/>
        <end position="590"/>
    </location>
</feature>
<evidence type="ECO:0000256" key="5">
    <source>
        <dbReference type="SAM" id="MobiDB-lite"/>
    </source>
</evidence>
<gene>
    <name evidence="7" type="ORF">ACFOVU_13620</name>
</gene>
<evidence type="ECO:0000313" key="7">
    <source>
        <dbReference type="EMBL" id="MFC3996964.1"/>
    </source>
</evidence>
<keyword evidence="3" id="KW-0547">Nucleotide-binding</keyword>
<keyword evidence="2" id="KW-0813">Transport</keyword>
<evidence type="ECO:0000256" key="3">
    <source>
        <dbReference type="ARBA" id="ARBA00022741"/>
    </source>
</evidence>
<dbReference type="InterPro" id="IPR027417">
    <property type="entry name" value="P-loop_NTPase"/>
</dbReference>
<dbReference type="InterPro" id="IPR003439">
    <property type="entry name" value="ABC_transporter-like_ATP-bd"/>
</dbReference>
<comment type="caution">
    <text evidence="7">The sequence shown here is derived from an EMBL/GenBank/DDBJ whole genome shotgun (WGS) entry which is preliminary data.</text>
</comment>
<dbReference type="PROSITE" id="PS00211">
    <property type="entry name" value="ABC_TRANSPORTER_1"/>
    <property type="match status" value="2"/>
</dbReference>
<reference evidence="8" key="1">
    <citation type="journal article" date="2019" name="Int. J. Syst. Evol. Microbiol.">
        <title>The Global Catalogue of Microorganisms (GCM) 10K type strain sequencing project: providing services to taxonomists for standard genome sequencing and annotation.</title>
        <authorList>
            <consortium name="The Broad Institute Genomics Platform"/>
            <consortium name="The Broad Institute Genome Sequencing Center for Infectious Disease"/>
            <person name="Wu L."/>
            <person name="Ma J."/>
        </authorList>
    </citation>
    <scope>NUCLEOTIDE SEQUENCE [LARGE SCALE GENOMIC DNA]</scope>
    <source>
        <strain evidence="8">TBRC 1826</strain>
    </source>
</reference>
<evidence type="ECO:0000313" key="8">
    <source>
        <dbReference type="Proteomes" id="UP001595847"/>
    </source>
</evidence>
<dbReference type="PROSITE" id="PS50893">
    <property type="entry name" value="ABC_TRANSPORTER_2"/>
    <property type="match status" value="2"/>
</dbReference>
<feature type="domain" description="ABC transporter" evidence="6">
    <location>
        <begin position="319"/>
        <end position="562"/>
    </location>
</feature>
<dbReference type="Gene3D" id="3.40.50.300">
    <property type="entry name" value="P-loop containing nucleotide triphosphate hydrolases"/>
    <property type="match status" value="2"/>
</dbReference>
<protein>
    <submittedName>
        <fullName evidence="7">Dipeptide ABC transporter ATP-binding protein</fullName>
    </submittedName>
</protein>
<evidence type="ECO:0000256" key="4">
    <source>
        <dbReference type="ARBA" id="ARBA00022840"/>
    </source>
</evidence>
<dbReference type="NCBIfam" id="NF007739">
    <property type="entry name" value="PRK10419.1"/>
    <property type="match status" value="2"/>
</dbReference>
<dbReference type="Pfam" id="PF00005">
    <property type="entry name" value="ABC_tran"/>
    <property type="match status" value="2"/>
</dbReference>
<dbReference type="InterPro" id="IPR013563">
    <property type="entry name" value="Oligopep_ABC_C"/>
</dbReference>
<accession>A0ABV8FNF1</accession>
<keyword evidence="4 7" id="KW-0067">ATP-binding</keyword>
<dbReference type="EMBL" id="JBHSBH010000008">
    <property type="protein sequence ID" value="MFC3996964.1"/>
    <property type="molecule type" value="Genomic_DNA"/>
</dbReference>
<dbReference type="InterPro" id="IPR050319">
    <property type="entry name" value="ABC_transp_ATP-bind"/>
</dbReference>